<accession>A0A1Q9JLG9</accession>
<dbReference type="InterPro" id="IPR025943">
    <property type="entry name" value="Sigma_54_int_dom_ATP-bd_2"/>
</dbReference>
<dbReference type="SUPFAM" id="SSF46689">
    <property type="entry name" value="Homeodomain-like"/>
    <property type="match status" value="1"/>
</dbReference>
<evidence type="ECO:0000256" key="1">
    <source>
        <dbReference type="ARBA" id="ARBA00022741"/>
    </source>
</evidence>
<dbReference type="InterPro" id="IPR002078">
    <property type="entry name" value="Sigma_54_int"/>
</dbReference>
<keyword evidence="4" id="KW-0804">Transcription</keyword>
<dbReference type="FunFam" id="3.40.50.300:FF:000006">
    <property type="entry name" value="DNA-binding transcriptional regulator NtrC"/>
    <property type="match status" value="1"/>
</dbReference>
<evidence type="ECO:0000259" key="5">
    <source>
        <dbReference type="PROSITE" id="PS50045"/>
    </source>
</evidence>
<keyword evidence="2" id="KW-0067">ATP-binding</keyword>
<evidence type="ECO:0000256" key="4">
    <source>
        <dbReference type="ARBA" id="ARBA00023163"/>
    </source>
</evidence>
<dbReference type="InterPro" id="IPR058031">
    <property type="entry name" value="AAA_lid_NorR"/>
</dbReference>
<dbReference type="PROSITE" id="PS00675">
    <property type="entry name" value="SIGMA54_INTERACT_1"/>
    <property type="match status" value="1"/>
</dbReference>
<dbReference type="GO" id="GO:0005524">
    <property type="term" value="F:ATP binding"/>
    <property type="evidence" value="ECO:0007669"/>
    <property type="project" value="UniProtKB-KW"/>
</dbReference>
<proteinExistence type="predicted"/>
<gene>
    <name evidence="6" type="ORF">BHK98_11650</name>
</gene>
<protein>
    <recommendedName>
        <fullName evidence="5">Sigma-54 factor interaction domain-containing protein</fullName>
    </recommendedName>
</protein>
<dbReference type="InterPro" id="IPR002197">
    <property type="entry name" value="HTH_Fis"/>
</dbReference>
<dbReference type="Gene3D" id="1.10.10.60">
    <property type="entry name" value="Homeodomain-like"/>
    <property type="match status" value="1"/>
</dbReference>
<dbReference type="Pfam" id="PF02954">
    <property type="entry name" value="HTH_8"/>
    <property type="match status" value="1"/>
</dbReference>
<keyword evidence="3" id="KW-0805">Transcription regulation</keyword>
<comment type="caution">
    <text evidence="6">The sequence shown here is derived from an EMBL/GenBank/DDBJ whole genome shotgun (WGS) entry which is preliminary data.</text>
</comment>
<dbReference type="EMBL" id="MJIE01000001">
    <property type="protein sequence ID" value="OLR57049.1"/>
    <property type="molecule type" value="Genomic_DNA"/>
</dbReference>
<keyword evidence="1" id="KW-0547">Nucleotide-binding</keyword>
<evidence type="ECO:0000313" key="6">
    <source>
        <dbReference type="EMBL" id="OLR57049.1"/>
    </source>
</evidence>
<dbReference type="Gene3D" id="3.40.50.300">
    <property type="entry name" value="P-loop containing nucleotide triphosphate hydrolases"/>
    <property type="match status" value="1"/>
</dbReference>
<evidence type="ECO:0000256" key="2">
    <source>
        <dbReference type="ARBA" id="ARBA00022840"/>
    </source>
</evidence>
<dbReference type="Proteomes" id="UP000187404">
    <property type="component" value="Unassembled WGS sequence"/>
</dbReference>
<dbReference type="InterPro" id="IPR025662">
    <property type="entry name" value="Sigma_54_int_dom_ATP-bd_1"/>
</dbReference>
<dbReference type="PANTHER" id="PTHR32071:SF74">
    <property type="entry name" value="TRANSCRIPTIONAL ACTIVATOR ROCR"/>
    <property type="match status" value="1"/>
</dbReference>
<dbReference type="PRINTS" id="PR01590">
    <property type="entry name" value="HTHFIS"/>
</dbReference>
<dbReference type="SMART" id="SM00382">
    <property type="entry name" value="AAA"/>
    <property type="match status" value="1"/>
</dbReference>
<dbReference type="PROSITE" id="PS00676">
    <property type="entry name" value="SIGMA54_INTERACT_2"/>
    <property type="match status" value="1"/>
</dbReference>
<dbReference type="InterPro" id="IPR003593">
    <property type="entry name" value="AAA+_ATPase"/>
</dbReference>
<dbReference type="InterPro" id="IPR027417">
    <property type="entry name" value="P-loop_NTPase"/>
</dbReference>
<dbReference type="PANTHER" id="PTHR32071">
    <property type="entry name" value="TRANSCRIPTIONAL REGULATORY PROTEIN"/>
    <property type="match status" value="1"/>
</dbReference>
<dbReference type="Gene3D" id="1.10.8.60">
    <property type="match status" value="1"/>
</dbReference>
<dbReference type="AlphaFoldDB" id="A0A1Q9JLG9"/>
<dbReference type="GO" id="GO:0006355">
    <property type="term" value="P:regulation of DNA-templated transcription"/>
    <property type="evidence" value="ECO:0007669"/>
    <property type="project" value="InterPro"/>
</dbReference>
<dbReference type="InterPro" id="IPR009057">
    <property type="entry name" value="Homeodomain-like_sf"/>
</dbReference>
<dbReference type="Pfam" id="PF25601">
    <property type="entry name" value="AAA_lid_14"/>
    <property type="match status" value="1"/>
</dbReference>
<evidence type="ECO:0000256" key="3">
    <source>
        <dbReference type="ARBA" id="ARBA00023015"/>
    </source>
</evidence>
<dbReference type="PROSITE" id="PS50045">
    <property type="entry name" value="SIGMA54_INTERACT_4"/>
    <property type="match status" value="1"/>
</dbReference>
<dbReference type="CDD" id="cd00009">
    <property type="entry name" value="AAA"/>
    <property type="match status" value="1"/>
</dbReference>
<sequence>MGRSVFELYPFFRRKDFTLFKAIDTGRIIVNQLQYFEINGVQHKALNSAYPLINETGVIGCMVMSTELRNSSGTKISRPGTSKYNFNDIVTQNQTFLKSFDKLRRLAASESTILVFGETGTGKELISHTIHANSPRRSKPFIIQNCAAIPENLMETTLFGSVKGSYTGATDRPGLFEVADGGTLFLDEINSIPYNMQGKLLRVLETNTVRRVGDTDDRQIDVRIIASTNEDIAMLVNNGRFRKDLWFRLNVASFYVPPLRERIEDIPLLCRHYIEYFNAIRNHRVSGIEKNLMNFFMQYPWEGNIRELRNVIDYACNIKSCGEITYDDVPDYMIHRSAYMEGEETSGNQSMQVSMGYQQVQPGRSLTDQLNAFEKEIILNAYERNRYSITKTAKELKISRQTLYNKLKKYSVT</sequence>
<dbReference type="Pfam" id="PF00158">
    <property type="entry name" value="Sigma54_activat"/>
    <property type="match status" value="1"/>
</dbReference>
<dbReference type="STRING" id="1261640.BHK98_11650"/>
<organism evidence="6 7">
    <name type="scientific">Hornefia porci</name>
    <dbReference type="NCBI Taxonomy" id="2652292"/>
    <lineage>
        <taxon>Bacteria</taxon>
        <taxon>Bacillati</taxon>
        <taxon>Bacillota</taxon>
        <taxon>Clostridia</taxon>
        <taxon>Peptostreptococcales</taxon>
        <taxon>Anaerovoracaceae</taxon>
        <taxon>Hornefia</taxon>
    </lineage>
</organism>
<reference evidence="6 7" key="1">
    <citation type="journal article" date="2016" name="Appl. Environ. Microbiol.">
        <title>Function and Phylogeny of Bacterial Butyryl Coenzyme A:Acetate Transferases and Their Diversity in the Proximal Colon of Swine.</title>
        <authorList>
            <person name="Trachsel J."/>
            <person name="Bayles D.O."/>
            <person name="Looft T."/>
            <person name="Levine U.Y."/>
            <person name="Allen H.K."/>
        </authorList>
    </citation>
    <scope>NUCLEOTIDE SEQUENCE [LARGE SCALE GENOMIC DNA]</scope>
    <source>
        <strain evidence="6 7">68-3-10</strain>
    </source>
</reference>
<name>A0A1Q9JLG9_9FIRM</name>
<dbReference type="SUPFAM" id="SSF52540">
    <property type="entry name" value="P-loop containing nucleoside triphosphate hydrolases"/>
    <property type="match status" value="1"/>
</dbReference>
<dbReference type="GO" id="GO:0043565">
    <property type="term" value="F:sequence-specific DNA binding"/>
    <property type="evidence" value="ECO:0007669"/>
    <property type="project" value="InterPro"/>
</dbReference>
<keyword evidence="7" id="KW-1185">Reference proteome</keyword>
<feature type="domain" description="Sigma-54 factor interaction" evidence="5">
    <location>
        <begin position="89"/>
        <end position="317"/>
    </location>
</feature>
<evidence type="ECO:0000313" key="7">
    <source>
        <dbReference type="Proteomes" id="UP000187404"/>
    </source>
</evidence>